<dbReference type="Proteomes" id="UP001497516">
    <property type="component" value="Chromosome 3"/>
</dbReference>
<dbReference type="EMBL" id="OZ034816">
    <property type="protein sequence ID" value="CAL1377980.1"/>
    <property type="molecule type" value="Genomic_DNA"/>
</dbReference>
<dbReference type="PANTHER" id="PTHR33144">
    <property type="entry name" value="OS10G0409366 PROTEIN-RELATED"/>
    <property type="match status" value="1"/>
</dbReference>
<name>A0AAV2DXB7_9ROSI</name>
<gene>
    <name evidence="2" type="ORF">LTRI10_LOCUS19589</name>
</gene>
<protein>
    <recommendedName>
        <fullName evidence="4">Transposase</fullName>
    </recommendedName>
</protein>
<evidence type="ECO:0000313" key="2">
    <source>
        <dbReference type="EMBL" id="CAL1377980.1"/>
    </source>
</evidence>
<evidence type="ECO:0008006" key="4">
    <source>
        <dbReference type="Google" id="ProtNLM"/>
    </source>
</evidence>
<organism evidence="2 3">
    <name type="scientific">Linum trigynum</name>
    <dbReference type="NCBI Taxonomy" id="586398"/>
    <lineage>
        <taxon>Eukaryota</taxon>
        <taxon>Viridiplantae</taxon>
        <taxon>Streptophyta</taxon>
        <taxon>Embryophyta</taxon>
        <taxon>Tracheophyta</taxon>
        <taxon>Spermatophyta</taxon>
        <taxon>Magnoliopsida</taxon>
        <taxon>eudicotyledons</taxon>
        <taxon>Gunneridae</taxon>
        <taxon>Pentapetalae</taxon>
        <taxon>rosids</taxon>
        <taxon>fabids</taxon>
        <taxon>Malpighiales</taxon>
        <taxon>Linaceae</taxon>
        <taxon>Linum</taxon>
    </lineage>
</organism>
<feature type="region of interest" description="Disordered" evidence="1">
    <location>
        <begin position="159"/>
        <end position="185"/>
    </location>
</feature>
<proteinExistence type="predicted"/>
<dbReference type="PANTHER" id="PTHR33144:SF25">
    <property type="entry name" value="DUF4216 DOMAIN-CONTAINING PROTEIN"/>
    <property type="match status" value="1"/>
</dbReference>
<evidence type="ECO:0000256" key="1">
    <source>
        <dbReference type="SAM" id="MobiDB-lite"/>
    </source>
</evidence>
<feature type="region of interest" description="Disordered" evidence="1">
    <location>
        <begin position="245"/>
        <end position="266"/>
    </location>
</feature>
<dbReference type="AlphaFoldDB" id="A0AAV2DXB7"/>
<accession>A0AAV2DXB7</accession>
<reference evidence="2 3" key="1">
    <citation type="submission" date="2024-04" db="EMBL/GenBank/DDBJ databases">
        <authorList>
            <person name="Fracassetti M."/>
        </authorList>
    </citation>
    <scope>NUCLEOTIDE SEQUENCE [LARGE SCALE GENOMIC DNA]</scope>
</reference>
<sequence>MTGSKKIVGVNEKLFKMEVRVICKMMAPIGKYYWKHVTEEDKKPIFQKLQNEFDISITSAATRKTIDFTLSRRFTSWKHLCHMHYQKLGPAKARQTTPENINIDDWTCLCDHFESAEFKRQSVADKQNKGKQTYAHTTGGKSCSQRMFEIEKANHAATDATTENNDDSGEVENSSQPSAAVEEEPKELRVYAGTHKKLDGSWVNVQPEHNYKAPSDVRKAYLISEREKELEARLETSLADADKQRQEFEDKIKSQQDQIEKQEEEIRGHKVSIDAFQASQDSLKEYVESLAAKINGGNT</sequence>
<evidence type="ECO:0000313" key="3">
    <source>
        <dbReference type="Proteomes" id="UP001497516"/>
    </source>
</evidence>
<keyword evidence="3" id="KW-1185">Reference proteome</keyword>